<feature type="chain" id="PRO_5006861131" evidence="1">
    <location>
        <begin position="19"/>
        <end position="180"/>
    </location>
</feature>
<dbReference type="STRING" id="1619313.EM595_3166"/>
<dbReference type="EMBL" id="LN907827">
    <property type="protein sequence ID" value="CUU25397.1"/>
    <property type="molecule type" value="Genomic_DNA"/>
</dbReference>
<dbReference type="Pfam" id="PF07437">
    <property type="entry name" value="YfaZ"/>
    <property type="match status" value="1"/>
</dbReference>
<dbReference type="OrthoDB" id="6506259at2"/>
<gene>
    <name evidence="2" type="ORF">EM595_3166</name>
</gene>
<dbReference type="KEGG" id="ege:EM595_3166"/>
<keyword evidence="1" id="KW-0732">Signal</keyword>
<sequence length="180" mass="19950">MKSLFTLMALLLTLQAQAVSLGVDAGRSFTGLNAHTTITEGDRLMLGGEWLLPRESDVLYTANLQAGYLFAIRPFYVIPSMRTSYVAFSGQDAGYALSPGASIVWPVLRTVWLFADYHYAPDTLTLRMHGYQDMRLGVGTALMPSLQMQVGYRAVKLDGQNIQPDRSLADGWFIGARYLF</sequence>
<evidence type="ECO:0000256" key="1">
    <source>
        <dbReference type="SAM" id="SignalP"/>
    </source>
</evidence>
<evidence type="ECO:0000313" key="3">
    <source>
        <dbReference type="Proteomes" id="UP000059419"/>
    </source>
</evidence>
<feature type="signal peptide" evidence="1">
    <location>
        <begin position="1"/>
        <end position="18"/>
    </location>
</feature>
<dbReference type="Proteomes" id="UP000059419">
    <property type="component" value="Chromosome 1"/>
</dbReference>
<dbReference type="AlphaFoldDB" id="A0A0U5L8J1"/>
<name>A0A0U5L8J1_9GAMM</name>
<reference evidence="3" key="1">
    <citation type="submission" date="2015-11" db="EMBL/GenBank/DDBJ databases">
        <authorList>
            <person name="Blom J."/>
        </authorList>
    </citation>
    <scope>NUCLEOTIDE SEQUENCE [LARGE SCALE GENOMIC DNA]</scope>
</reference>
<protein>
    <submittedName>
        <fullName evidence="2">Uncharacterized protein</fullName>
    </submittedName>
</protein>
<dbReference type="RefSeq" id="WP_067434168.1">
    <property type="nucleotide sequence ID" value="NZ_JACSXG010000009.1"/>
</dbReference>
<organism evidence="2 3">
    <name type="scientific">Duffyella gerundensis</name>
    <dbReference type="NCBI Taxonomy" id="1619313"/>
    <lineage>
        <taxon>Bacteria</taxon>
        <taxon>Pseudomonadati</taxon>
        <taxon>Pseudomonadota</taxon>
        <taxon>Gammaproteobacteria</taxon>
        <taxon>Enterobacterales</taxon>
        <taxon>Erwiniaceae</taxon>
        <taxon>Duffyella</taxon>
    </lineage>
</organism>
<proteinExistence type="predicted"/>
<keyword evidence="3" id="KW-1185">Reference proteome</keyword>
<dbReference type="PATRIC" id="fig|1619313.3.peg.3286"/>
<accession>A0A0U5L8J1</accession>
<evidence type="ECO:0000313" key="2">
    <source>
        <dbReference type="EMBL" id="CUU25397.1"/>
    </source>
</evidence>
<dbReference type="InterPro" id="IPR009998">
    <property type="entry name" value="YfaZ"/>
</dbReference>